<keyword evidence="1" id="KW-0560">Oxidoreductase</keyword>
<accession>A0AAD5V6C8</accession>
<dbReference type="EMBL" id="JANAWD010000141">
    <property type="protein sequence ID" value="KAJ3485818.1"/>
    <property type="molecule type" value="Genomic_DNA"/>
</dbReference>
<dbReference type="InterPro" id="IPR036291">
    <property type="entry name" value="NAD(P)-bd_dom_sf"/>
</dbReference>
<gene>
    <name evidence="2" type="ORF">NLI96_g4702</name>
</gene>
<comment type="caution">
    <text evidence="2">The sequence shown here is derived from an EMBL/GenBank/DDBJ whole genome shotgun (WGS) entry which is preliminary data.</text>
</comment>
<dbReference type="Pfam" id="PF00106">
    <property type="entry name" value="adh_short"/>
    <property type="match status" value="1"/>
</dbReference>
<dbReference type="PRINTS" id="PR00081">
    <property type="entry name" value="GDHRDH"/>
</dbReference>
<name>A0AAD5V6C8_9APHY</name>
<dbReference type="SUPFAM" id="SSF51735">
    <property type="entry name" value="NAD(P)-binding Rossmann-fold domains"/>
    <property type="match status" value="1"/>
</dbReference>
<dbReference type="Proteomes" id="UP001212997">
    <property type="component" value="Unassembled WGS sequence"/>
</dbReference>
<dbReference type="PANTHER" id="PTHR43157:SF31">
    <property type="entry name" value="PHOSPHATIDYLINOSITOL-GLYCAN BIOSYNTHESIS CLASS F PROTEIN"/>
    <property type="match status" value="1"/>
</dbReference>
<evidence type="ECO:0008006" key="4">
    <source>
        <dbReference type="Google" id="ProtNLM"/>
    </source>
</evidence>
<dbReference type="PANTHER" id="PTHR43157">
    <property type="entry name" value="PHOSPHATIDYLINOSITOL-GLYCAN BIOSYNTHESIS CLASS F PROTEIN-RELATED"/>
    <property type="match status" value="1"/>
</dbReference>
<protein>
    <recommendedName>
        <fullName evidence="4">NAD(P)-binding protein</fullName>
    </recommendedName>
</protein>
<dbReference type="GO" id="GO:0016491">
    <property type="term" value="F:oxidoreductase activity"/>
    <property type="evidence" value="ECO:0007669"/>
    <property type="project" value="UniProtKB-KW"/>
</dbReference>
<organism evidence="2 3">
    <name type="scientific">Meripilus lineatus</name>
    <dbReference type="NCBI Taxonomy" id="2056292"/>
    <lineage>
        <taxon>Eukaryota</taxon>
        <taxon>Fungi</taxon>
        <taxon>Dikarya</taxon>
        <taxon>Basidiomycota</taxon>
        <taxon>Agaricomycotina</taxon>
        <taxon>Agaricomycetes</taxon>
        <taxon>Polyporales</taxon>
        <taxon>Meripilaceae</taxon>
        <taxon>Meripilus</taxon>
    </lineage>
</organism>
<dbReference type="AlphaFoldDB" id="A0AAD5V6C8"/>
<reference evidence="2" key="1">
    <citation type="submission" date="2022-07" db="EMBL/GenBank/DDBJ databases">
        <title>Genome Sequence of Physisporinus lineatus.</title>
        <authorList>
            <person name="Buettner E."/>
        </authorList>
    </citation>
    <scope>NUCLEOTIDE SEQUENCE</scope>
    <source>
        <strain evidence="2">VT162</strain>
    </source>
</reference>
<dbReference type="InterPro" id="IPR002347">
    <property type="entry name" value="SDR_fam"/>
</dbReference>
<keyword evidence="3" id="KW-1185">Reference proteome</keyword>
<evidence type="ECO:0000256" key="1">
    <source>
        <dbReference type="ARBA" id="ARBA00023002"/>
    </source>
</evidence>
<evidence type="ECO:0000313" key="2">
    <source>
        <dbReference type="EMBL" id="KAJ3485818.1"/>
    </source>
</evidence>
<sequence>MGAGFSRFLTLFDQNYPPKSKFATSHIHDLSGRVVIVTEPEGGNSGVGKETIKVLLLHNAKVYMASRSKSRAAEAIQELKTATGKQAHFLELDLSSLESIRKAAQEFMRGLMWPPKEQITSDGYDLQFGTNVIGHFYFTELLMPALLAGKETSLDGHARVVTTSSSGAYFHTLKWDTFVDGPARLQMSTQDLYYQSKFANVVVARQVAKRYGDQGILSVSVNPGVLRTDLQRYIPNWQRPFMYVLLHPAWKGALTQLYAGTMPEALNHNGEFFIPWARVGRCRDEAYDDGIGERLWDWLQDQVKSNDQSPIPQ</sequence>
<proteinExistence type="predicted"/>
<dbReference type="Gene3D" id="3.40.50.720">
    <property type="entry name" value="NAD(P)-binding Rossmann-like Domain"/>
    <property type="match status" value="1"/>
</dbReference>
<evidence type="ECO:0000313" key="3">
    <source>
        <dbReference type="Proteomes" id="UP001212997"/>
    </source>
</evidence>